<evidence type="ECO:0000313" key="3">
    <source>
        <dbReference type="Proteomes" id="UP000745577"/>
    </source>
</evidence>
<sequence>MQNSLDYLSKPLKTEKTELAEVFTLNFRDSKKGRLFVPIYDYRFPFVFEVKYAYLSKFLEQDNVSGNHYHNIKKEILIPLAGKYEFHLEDIDTHKKEVITISDEDLKAIYIKTKISHKVVSKDKTGVLLVLASSPSSLDDEIEFNIV</sequence>
<gene>
    <name evidence="2" type="ORF">KC675_05620</name>
</gene>
<reference evidence="2" key="1">
    <citation type="submission" date="2020-04" db="EMBL/GenBank/DDBJ databases">
        <authorList>
            <person name="Zhang T."/>
        </authorList>
    </citation>
    <scope>NUCLEOTIDE SEQUENCE</scope>
    <source>
        <strain evidence="2">HKST-UBA15</strain>
    </source>
</reference>
<proteinExistence type="predicted"/>
<accession>A0A955L068</accession>
<dbReference type="EMBL" id="JAGQLL010000108">
    <property type="protein sequence ID" value="MCA9380627.1"/>
    <property type="molecule type" value="Genomic_DNA"/>
</dbReference>
<dbReference type="AlphaFoldDB" id="A0A955L068"/>
<protein>
    <submittedName>
        <fullName evidence="2">WxcM-like domain-containing protein</fullName>
    </submittedName>
</protein>
<dbReference type="InterPro" id="IPR011051">
    <property type="entry name" value="RmlC_Cupin_sf"/>
</dbReference>
<name>A0A955L068_9BACT</name>
<dbReference type="SUPFAM" id="SSF51182">
    <property type="entry name" value="RmlC-like cupins"/>
    <property type="match status" value="1"/>
</dbReference>
<feature type="domain" description="Sugar 3,4-ketoisomerase QdtA cupin" evidence="1">
    <location>
        <begin position="29"/>
        <end position="140"/>
    </location>
</feature>
<organism evidence="2 3">
    <name type="scientific">Candidatus Dojkabacteria bacterium</name>
    <dbReference type="NCBI Taxonomy" id="2099670"/>
    <lineage>
        <taxon>Bacteria</taxon>
        <taxon>Candidatus Dojkabacteria</taxon>
    </lineage>
</organism>
<dbReference type="Pfam" id="PF05523">
    <property type="entry name" value="FdtA"/>
    <property type="match status" value="1"/>
</dbReference>
<dbReference type="Proteomes" id="UP000745577">
    <property type="component" value="Unassembled WGS sequence"/>
</dbReference>
<reference evidence="2" key="2">
    <citation type="journal article" date="2021" name="Microbiome">
        <title>Successional dynamics and alternative stable states in a saline activated sludge microbial community over 9 years.</title>
        <authorList>
            <person name="Wang Y."/>
            <person name="Ye J."/>
            <person name="Ju F."/>
            <person name="Liu L."/>
            <person name="Boyd J.A."/>
            <person name="Deng Y."/>
            <person name="Parks D.H."/>
            <person name="Jiang X."/>
            <person name="Yin X."/>
            <person name="Woodcroft B.J."/>
            <person name="Tyson G.W."/>
            <person name="Hugenholtz P."/>
            <person name="Polz M.F."/>
            <person name="Zhang T."/>
        </authorList>
    </citation>
    <scope>NUCLEOTIDE SEQUENCE</scope>
    <source>
        <strain evidence="2">HKST-UBA15</strain>
    </source>
</reference>
<dbReference type="InterPro" id="IPR014710">
    <property type="entry name" value="RmlC-like_jellyroll"/>
</dbReference>
<evidence type="ECO:0000313" key="2">
    <source>
        <dbReference type="EMBL" id="MCA9380627.1"/>
    </source>
</evidence>
<evidence type="ECO:0000259" key="1">
    <source>
        <dbReference type="Pfam" id="PF05523"/>
    </source>
</evidence>
<comment type="caution">
    <text evidence="2">The sequence shown here is derived from an EMBL/GenBank/DDBJ whole genome shotgun (WGS) entry which is preliminary data.</text>
</comment>
<dbReference type="InterPro" id="IPR008894">
    <property type="entry name" value="QdtA_cupin_dom"/>
</dbReference>
<dbReference type="Gene3D" id="2.60.120.10">
    <property type="entry name" value="Jelly Rolls"/>
    <property type="match status" value="1"/>
</dbReference>